<evidence type="ECO:0000313" key="4">
    <source>
        <dbReference type="Proteomes" id="UP000030746"/>
    </source>
</evidence>
<dbReference type="GeneID" id="20232144"/>
<dbReference type="CTD" id="20232144"/>
<feature type="domain" description="UBC core" evidence="2">
    <location>
        <begin position="62"/>
        <end position="210"/>
    </location>
</feature>
<sequence length="277" mass="31562">MLGLLQTVSCSAEVKPSVVVTPSGSNISKQLPLTPKVITHTPGSHSLNNMPAINANGFDPFFQEYSLMAEYNQLQNQKIPGVYTIPSALSPFVWNGFIFVREGLYSEGVFRFTMNIPETYPDSDCPQLMFDFPIFHPIIHPVTGDLDVKRGFPKWRRNVNHLWQVLMYVRRIFYKIDTTNPWNKEAATLYEQDMDLFKERVAESVMFSQDNIKKLPKTDDPYALRLAPLDDETFQEAKKQMLNLGRSSSEESNRPNGLSWMHPGSSQIFSREDSASA</sequence>
<gene>
    <name evidence="3" type="ORF">LOTGIDRAFT_122691</name>
</gene>
<dbReference type="SMART" id="SM00212">
    <property type="entry name" value="UBCc"/>
    <property type="match status" value="1"/>
</dbReference>
<organism evidence="3 4">
    <name type="scientific">Lottia gigantea</name>
    <name type="common">Giant owl limpet</name>
    <dbReference type="NCBI Taxonomy" id="225164"/>
    <lineage>
        <taxon>Eukaryota</taxon>
        <taxon>Metazoa</taxon>
        <taxon>Spiralia</taxon>
        <taxon>Lophotrochozoa</taxon>
        <taxon>Mollusca</taxon>
        <taxon>Gastropoda</taxon>
        <taxon>Patellogastropoda</taxon>
        <taxon>Lottioidea</taxon>
        <taxon>Lottiidae</taxon>
        <taxon>Lottia</taxon>
    </lineage>
</organism>
<dbReference type="STRING" id="225164.V4BPC0"/>
<dbReference type="InterPro" id="IPR016135">
    <property type="entry name" value="UBQ-conjugating_enzyme/RWD"/>
</dbReference>
<evidence type="ECO:0000259" key="2">
    <source>
        <dbReference type="PROSITE" id="PS50127"/>
    </source>
</evidence>
<feature type="region of interest" description="Disordered" evidence="1">
    <location>
        <begin position="242"/>
        <end position="277"/>
    </location>
</feature>
<dbReference type="PROSITE" id="PS50127">
    <property type="entry name" value="UBC_2"/>
    <property type="match status" value="1"/>
</dbReference>
<dbReference type="Gene3D" id="3.10.110.10">
    <property type="entry name" value="Ubiquitin Conjugating Enzyme"/>
    <property type="match status" value="1"/>
</dbReference>
<dbReference type="HOGENOM" id="CLU_083049_0_0_1"/>
<keyword evidence="4" id="KW-1185">Reference proteome</keyword>
<proteinExistence type="predicted"/>
<accession>V4BPC0</accession>
<dbReference type="KEGG" id="lgi:LOTGIDRAFT_122691"/>
<dbReference type="OrthoDB" id="5596422at2759"/>
<dbReference type="RefSeq" id="XP_009058478.1">
    <property type="nucleotide sequence ID" value="XM_009060230.1"/>
</dbReference>
<dbReference type="OMA" id="WGFPEWR"/>
<evidence type="ECO:0000256" key="1">
    <source>
        <dbReference type="SAM" id="MobiDB-lite"/>
    </source>
</evidence>
<dbReference type="InterPro" id="IPR050113">
    <property type="entry name" value="Ub_conjugating_enzyme"/>
</dbReference>
<dbReference type="InterPro" id="IPR000608">
    <property type="entry name" value="UBC"/>
</dbReference>
<name>V4BPC0_LOTGI</name>
<dbReference type="Proteomes" id="UP000030746">
    <property type="component" value="Unassembled WGS sequence"/>
</dbReference>
<dbReference type="CDD" id="cd23814">
    <property type="entry name" value="UEV_AKTIP"/>
    <property type="match status" value="1"/>
</dbReference>
<evidence type="ECO:0000313" key="3">
    <source>
        <dbReference type="EMBL" id="ESO90824.1"/>
    </source>
</evidence>
<dbReference type="AlphaFoldDB" id="V4BPC0"/>
<reference evidence="3 4" key="1">
    <citation type="journal article" date="2013" name="Nature">
        <title>Insights into bilaterian evolution from three spiralian genomes.</title>
        <authorList>
            <person name="Simakov O."/>
            <person name="Marletaz F."/>
            <person name="Cho S.J."/>
            <person name="Edsinger-Gonzales E."/>
            <person name="Havlak P."/>
            <person name="Hellsten U."/>
            <person name="Kuo D.H."/>
            <person name="Larsson T."/>
            <person name="Lv J."/>
            <person name="Arendt D."/>
            <person name="Savage R."/>
            <person name="Osoegawa K."/>
            <person name="de Jong P."/>
            <person name="Grimwood J."/>
            <person name="Chapman J.A."/>
            <person name="Shapiro H."/>
            <person name="Aerts A."/>
            <person name="Otillar R.P."/>
            <person name="Terry A.Y."/>
            <person name="Boore J.L."/>
            <person name="Grigoriev I.V."/>
            <person name="Lindberg D.R."/>
            <person name="Seaver E.C."/>
            <person name="Weisblat D.A."/>
            <person name="Putnam N.H."/>
            <person name="Rokhsar D.S."/>
        </authorList>
    </citation>
    <scope>NUCLEOTIDE SEQUENCE [LARGE SCALE GENOMIC DNA]</scope>
</reference>
<dbReference type="Pfam" id="PF00179">
    <property type="entry name" value="UQ_con"/>
    <property type="match status" value="1"/>
</dbReference>
<dbReference type="SUPFAM" id="SSF54495">
    <property type="entry name" value="UBC-like"/>
    <property type="match status" value="1"/>
</dbReference>
<dbReference type="EMBL" id="KB202325">
    <property type="protein sequence ID" value="ESO90824.1"/>
    <property type="molecule type" value="Genomic_DNA"/>
</dbReference>
<dbReference type="PANTHER" id="PTHR24067">
    <property type="entry name" value="UBIQUITIN-CONJUGATING ENZYME E2"/>
    <property type="match status" value="1"/>
</dbReference>
<protein>
    <recommendedName>
        <fullName evidence="2">UBC core domain-containing protein</fullName>
    </recommendedName>
</protein>